<comment type="caution">
    <text evidence="1">The sequence shown here is derived from an EMBL/GenBank/DDBJ whole genome shotgun (WGS) entry which is preliminary data.</text>
</comment>
<proteinExistence type="predicted"/>
<sequence length="289" mass="32615">MLQAGLGGYKDVVGNQTIYDVSPIFYEPGFNIMFPLELVVPEADQIYILIKRRTDTSGNFDTLSSIRGFSVVTKDATTGENIPSLIRTASTQYGGWNSTELSVVINNSINIYNPTERVRVLDVFVKDGNANCITFRLTVDDSNKLFYYIPIGVNDVRNRPKFSAIGRTGIVSIKKASDTYMLISPFSSIYETEKLKASFSYPLNTIFYKKQETYNEEDFIFSFVGFSHSFVEECVSFMNIPNYSKVAVLLIDKYLYTNLTQTSEAVSLTIRANGVLSDINETFIIKFRI</sequence>
<dbReference type="EMBL" id="LAZR01011771">
    <property type="protein sequence ID" value="KKM59935.1"/>
    <property type="molecule type" value="Genomic_DNA"/>
</dbReference>
<accession>A0A0F9L799</accession>
<protein>
    <submittedName>
        <fullName evidence="1">Uncharacterized protein</fullName>
    </submittedName>
</protein>
<evidence type="ECO:0000313" key="1">
    <source>
        <dbReference type="EMBL" id="KKM59935.1"/>
    </source>
</evidence>
<gene>
    <name evidence="1" type="ORF">LCGC14_1546900</name>
</gene>
<dbReference type="AlphaFoldDB" id="A0A0F9L799"/>
<organism evidence="1">
    <name type="scientific">marine sediment metagenome</name>
    <dbReference type="NCBI Taxonomy" id="412755"/>
    <lineage>
        <taxon>unclassified sequences</taxon>
        <taxon>metagenomes</taxon>
        <taxon>ecological metagenomes</taxon>
    </lineage>
</organism>
<name>A0A0F9L799_9ZZZZ</name>
<reference evidence="1" key="1">
    <citation type="journal article" date="2015" name="Nature">
        <title>Complex archaea that bridge the gap between prokaryotes and eukaryotes.</title>
        <authorList>
            <person name="Spang A."/>
            <person name="Saw J.H."/>
            <person name="Jorgensen S.L."/>
            <person name="Zaremba-Niedzwiedzka K."/>
            <person name="Martijn J."/>
            <person name="Lind A.E."/>
            <person name="van Eijk R."/>
            <person name="Schleper C."/>
            <person name="Guy L."/>
            <person name="Ettema T.J."/>
        </authorList>
    </citation>
    <scope>NUCLEOTIDE SEQUENCE</scope>
</reference>